<feature type="domain" description="SGNH hydrolase-type esterase" evidence="1">
    <location>
        <begin position="90"/>
        <end position="265"/>
    </location>
</feature>
<name>A0AAW6SMA4_9BACI</name>
<dbReference type="InterPro" id="IPR036514">
    <property type="entry name" value="SGNH_hydro_sf"/>
</dbReference>
<proteinExistence type="predicted"/>
<dbReference type="Gene3D" id="3.40.50.1110">
    <property type="entry name" value="SGNH hydrolase"/>
    <property type="match status" value="1"/>
</dbReference>
<evidence type="ECO:0000313" key="2">
    <source>
        <dbReference type="EMBL" id="MDH5159343.1"/>
    </source>
</evidence>
<dbReference type="EMBL" id="JAROYP010000001">
    <property type="protein sequence ID" value="MDH5159343.1"/>
    <property type="molecule type" value="Genomic_DNA"/>
</dbReference>
<accession>A0AAW6SMA4</accession>
<dbReference type="CDD" id="cd00229">
    <property type="entry name" value="SGNH_hydrolase"/>
    <property type="match status" value="1"/>
</dbReference>
<sequence length="280" mass="31797">MKKFIVFLVALMCIGVIFFGYKYWGNIEAAAEKEGRLAIEKINKKERIEKELLIDRLNPETNQTQSFIDFLRYRFLTKNKAVISIIGGNIGASTGASTLSNTWTEQLFEKLQADSEELEALQIVNYSSEGYSTSDLLNGGKIDLVIKDQPDLVILGSSLINNYSQSISLEQTTSNLKNIMSKLQTGLPNSKIVIMSPYPIGNSKNKNSLGLSYFDYLNHSSKLFSQNKWDSIDVFKEIENQLTDRNILLVDILANDYIHLNDKGNILLYEVVYKYLNHLR</sequence>
<evidence type="ECO:0000259" key="1">
    <source>
        <dbReference type="Pfam" id="PF13472"/>
    </source>
</evidence>
<reference evidence="2" key="1">
    <citation type="submission" date="2023-03" db="EMBL/GenBank/DDBJ databases">
        <title>Bacterial isolates from washroom surfaces on a university campus.</title>
        <authorList>
            <person name="Holman D.B."/>
            <person name="Gzyl K.E."/>
            <person name="Taheri A.E."/>
        </authorList>
    </citation>
    <scope>NUCLEOTIDE SEQUENCE</scope>
    <source>
        <strain evidence="2">RD03</strain>
    </source>
</reference>
<keyword evidence="2" id="KW-0378">Hydrolase</keyword>
<evidence type="ECO:0000313" key="3">
    <source>
        <dbReference type="Proteomes" id="UP001159179"/>
    </source>
</evidence>
<dbReference type="Pfam" id="PF13472">
    <property type="entry name" value="Lipase_GDSL_2"/>
    <property type="match status" value="1"/>
</dbReference>
<dbReference type="InterPro" id="IPR013830">
    <property type="entry name" value="SGNH_hydro"/>
</dbReference>
<comment type="caution">
    <text evidence="2">The sequence shown here is derived from an EMBL/GenBank/DDBJ whole genome shotgun (WGS) entry which is preliminary data.</text>
</comment>
<dbReference type="RefSeq" id="WP_280615337.1">
    <property type="nucleotide sequence ID" value="NZ_JAROYP010000001.1"/>
</dbReference>
<protein>
    <submittedName>
        <fullName evidence="2">SGNH/GDSL hydrolase family protein</fullName>
    </submittedName>
</protein>
<dbReference type="Proteomes" id="UP001159179">
    <property type="component" value="Unassembled WGS sequence"/>
</dbReference>
<dbReference type="GO" id="GO:0016787">
    <property type="term" value="F:hydrolase activity"/>
    <property type="evidence" value="ECO:0007669"/>
    <property type="project" value="UniProtKB-KW"/>
</dbReference>
<organism evidence="2 3">
    <name type="scientific">Heyndrickxia oleronia</name>
    <dbReference type="NCBI Taxonomy" id="38875"/>
    <lineage>
        <taxon>Bacteria</taxon>
        <taxon>Bacillati</taxon>
        <taxon>Bacillota</taxon>
        <taxon>Bacilli</taxon>
        <taxon>Bacillales</taxon>
        <taxon>Bacillaceae</taxon>
        <taxon>Heyndrickxia</taxon>
    </lineage>
</organism>
<gene>
    <name evidence="2" type="ORF">P5X88_00225</name>
</gene>
<dbReference type="AlphaFoldDB" id="A0AAW6SMA4"/>
<dbReference type="SUPFAM" id="SSF52266">
    <property type="entry name" value="SGNH hydrolase"/>
    <property type="match status" value="1"/>
</dbReference>